<dbReference type="Proteomes" id="UP001156670">
    <property type="component" value="Unassembled WGS sequence"/>
</dbReference>
<feature type="domain" description="SGNH hydrolase-type esterase" evidence="2">
    <location>
        <begin position="201"/>
        <end position="394"/>
    </location>
</feature>
<evidence type="ECO:0000313" key="4">
    <source>
        <dbReference type="Proteomes" id="UP001156670"/>
    </source>
</evidence>
<comment type="caution">
    <text evidence="3">The sequence shown here is derived from an EMBL/GenBank/DDBJ whole genome shotgun (WGS) entry which is preliminary data.</text>
</comment>
<gene>
    <name evidence="3" type="ORF">GCM10007901_25640</name>
</gene>
<dbReference type="Gene3D" id="3.40.50.1110">
    <property type="entry name" value="SGNH hydrolase"/>
    <property type="match status" value="1"/>
</dbReference>
<sequence length="408" mass="43595">MRQRLLKWVFAGSVCTVVASAMAASGADHRAWVNTWAATPDIAGPVLNAQTVRQIVRASIGGSEVRVRLSNLFGNVPITLGPVHVALSDHESDTVSGSDHVLLFNGKPTVTIAKGESVLSDPVKMDVKALQQLAVSIYVPADAQYHASTIHNAALATSYITESGDATAAIQFPRDEVSGNRFFLTDVEVASPSSKHTIVTFGDSITDGVGSKDNANERWPDYLAVRLQADAKFSSIGVANSGIGGNRILHDNYGPSALARFDRDALDKPGVRWIVLLESINDIGGSGYAWEAKDKITAQQLIDGMKTLIARAHAKHVKMYGATLTPYGGNGWPYHSVAGEKTRQEVNAWIRSSGAFDGVVDFDKAVRDPAAPEKMLAAYDSGDHLHPSSAGYQAMANAVDLKLFSDKP</sequence>
<dbReference type="CDD" id="cd01830">
    <property type="entry name" value="XynE_like"/>
    <property type="match status" value="1"/>
</dbReference>
<dbReference type="Pfam" id="PF13472">
    <property type="entry name" value="Lipase_GDSL_2"/>
    <property type="match status" value="1"/>
</dbReference>
<dbReference type="PANTHER" id="PTHR43784:SF2">
    <property type="entry name" value="GDSL-LIKE LIPASE_ACYLHYDROLASE, PUTATIVE (AFU_ORTHOLOGUE AFUA_2G00820)-RELATED"/>
    <property type="match status" value="1"/>
</dbReference>
<name>A0ABQ5XT39_9GAMM</name>
<dbReference type="PANTHER" id="PTHR43784">
    <property type="entry name" value="GDSL-LIKE LIPASE/ACYLHYDROLASE, PUTATIVE (AFU_ORTHOLOGUE AFUA_2G00820)-RELATED"/>
    <property type="match status" value="1"/>
</dbReference>
<dbReference type="RefSeq" id="WP_284321320.1">
    <property type="nucleotide sequence ID" value="NZ_BSOB01000021.1"/>
</dbReference>
<dbReference type="InterPro" id="IPR013830">
    <property type="entry name" value="SGNH_hydro"/>
</dbReference>
<evidence type="ECO:0000313" key="3">
    <source>
        <dbReference type="EMBL" id="GLQ93613.1"/>
    </source>
</evidence>
<dbReference type="InterPro" id="IPR053140">
    <property type="entry name" value="GDSL_Rv0518-like"/>
</dbReference>
<keyword evidence="3" id="KW-0378">Hydrolase</keyword>
<dbReference type="GO" id="GO:0016787">
    <property type="term" value="F:hydrolase activity"/>
    <property type="evidence" value="ECO:0007669"/>
    <property type="project" value="UniProtKB-KW"/>
</dbReference>
<proteinExistence type="predicted"/>
<dbReference type="InterPro" id="IPR036514">
    <property type="entry name" value="SGNH_hydro_sf"/>
</dbReference>
<keyword evidence="1" id="KW-0732">Signal</keyword>
<protein>
    <submittedName>
        <fullName evidence="3">SGNH hydrolase</fullName>
    </submittedName>
</protein>
<dbReference type="SUPFAM" id="SSF52266">
    <property type="entry name" value="SGNH hydrolase"/>
    <property type="match status" value="1"/>
</dbReference>
<feature type="signal peptide" evidence="1">
    <location>
        <begin position="1"/>
        <end position="23"/>
    </location>
</feature>
<feature type="chain" id="PRO_5045395340" evidence="1">
    <location>
        <begin position="24"/>
        <end position="408"/>
    </location>
</feature>
<dbReference type="EMBL" id="BSOB01000021">
    <property type="protein sequence ID" value="GLQ93613.1"/>
    <property type="molecule type" value="Genomic_DNA"/>
</dbReference>
<evidence type="ECO:0000256" key="1">
    <source>
        <dbReference type="SAM" id="SignalP"/>
    </source>
</evidence>
<accession>A0ABQ5XT39</accession>
<reference evidence="4" key="1">
    <citation type="journal article" date="2019" name="Int. J. Syst. Evol. Microbiol.">
        <title>The Global Catalogue of Microorganisms (GCM) 10K type strain sequencing project: providing services to taxonomists for standard genome sequencing and annotation.</title>
        <authorList>
            <consortium name="The Broad Institute Genomics Platform"/>
            <consortium name="The Broad Institute Genome Sequencing Center for Infectious Disease"/>
            <person name="Wu L."/>
            <person name="Ma J."/>
        </authorList>
    </citation>
    <scope>NUCLEOTIDE SEQUENCE [LARGE SCALE GENOMIC DNA]</scope>
    <source>
        <strain evidence="4">NBRC 111980</strain>
    </source>
</reference>
<evidence type="ECO:0000259" key="2">
    <source>
        <dbReference type="Pfam" id="PF13472"/>
    </source>
</evidence>
<keyword evidence="4" id="KW-1185">Reference proteome</keyword>
<organism evidence="3 4">
    <name type="scientific">Dyella acidisoli</name>
    <dbReference type="NCBI Taxonomy" id="1867834"/>
    <lineage>
        <taxon>Bacteria</taxon>
        <taxon>Pseudomonadati</taxon>
        <taxon>Pseudomonadota</taxon>
        <taxon>Gammaproteobacteria</taxon>
        <taxon>Lysobacterales</taxon>
        <taxon>Rhodanobacteraceae</taxon>
        <taxon>Dyella</taxon>
    </lineage>
</organism>